<dbReference type="GO" id="GO:0003677">
    <property type="term" value="F:DNA binding"/>
    <property type="evidence" value="ECO:0007669"/>
    <property type="project" value="UniProtKB-UniRule"/>
</dbReference>
<keyword evidence="3" id="KW-0732">Signal</keyword>
<dbReference type="GO" id="GO:0051539">
    <property type="term" value="F:4 iron, 4 sulfur cluster binding"/>
    <property type="evidence" value="ECO:0007669"/>
    <property type="project" value="UniProtKB-UniRule"/>
</dbReference>
<keyword evidence="1" id="KW-0347">Helicase</keyword>
<feature type="transmembrane region" description="Helical" evidence="2">
    <location>
        <begin position="208"/>
        <end position="230"/>
    </location>
</feature>
<dbReference type="EMBL" id="LR031878">
    <property type="protein sequence ID" value="VDD48502.1"/>
    <property type="molecule type" value="Genomic_DNA"/>
</dbReference>
<comment type="similarity">
    <text evidence="1">Belongs to the DNA2/NAM7 helicase family.</text>
</comment>
<feature type="domain" description="DNA2/NAM7 helicase-like C-terminal" evidence="4">
    <location>
        <begin position="113"/>
        <end position="210"/>
    </location>
</feature>
<keyword evidence="1" id="KW-0238">DNA-binding</keyword>
<dbReference type="GO" id="GO:0033567">
    <property type="term" value="P:DNA replication, Okazaki fragment processing"/>
    <property type="evidence" value="ECO:0007669"/>
    <property type="project" value="UniProtKB-UniRule"/>
</dbReference>
<dbReference type="GO" id="GO:0005694">
    <property type="term" value="C:chromosome"/>
    <property type="evidence" value="ECO:0007669"/>
    <property type="project" value="UniProtKB-SubCell"/>
</dbReference>
<keyword evidence="1" id="KW-0479">Metal-binding</keyword>
<dbReference type="Gene3D" id="3.40.50.300">
    <property type="entry name" value="P-loop containing nucleotide triphosphate hydrolases"/>
    <property type="match status" value="2"/>
</dbReference>
<comment type="catalytic activity">
    <reaction evidence="1">
        <text>ATP + H2O = ADP + phosphate + H(+)</text>
        <dbReference type="Rhea" id="RHEA:13065"/>
        <dbReference type="ChEBI" id="CHEBI:15377"/>
        <dbReference type="ChEBI" id="CHEBI:15378"/>
        <dbReference type="ChEBI" id="CHEBI:30616"/>
        <dbReference type="ChEBI" id="CHEBI:43474"/>
        <dbReference type="ChEBI" id="CHEBI:456216"/>
        <dbReference type="EC" id="3.6.4.12"/>
    </reaction>
</comment>
<feature type="chain" id="PRO_5018278146" description="DNA replication ATP-dependent helicase/nuclease" evidence="3">
    <location>
        <begin position="24"/>
        <end position="253"/>
    </location>
</feature>
<dbReference type="InterPro" id="IPR047187">
    <property type="entry name" value="SF1_C_Upf1"/>
</dbReference>
<keyword evidence="1" id="KW-0378">Hydrolase</keyword>
<comment type="function">
    <text evidence="1">Key enzyme involved in DNA replication and DNA repair. Involved in Okazaki fragments processing by cleaving long flaps that escape FEN1: flaps that are longer than 27 nucleotides are coated by replication protein A complex (RPA), leading to recruit DNA2 which cleaves the flap until it is too short to bind RPA and becomes a substrate for FEN1. Also involved in 5'-end resection of DNA during double-strand break (DSB) repair by mediating the cleavage of 5'-ssDNA.</text>
</comment>
<feature type="signal peptide" evidence="3">
    <location>
        <begin position="1"/>
        <end position="23"/>
    </location>
</feature>
<keyword evidence="1" id="KW-0067">ATP-binding</keyword>
<dbReference type="GO" id="GO:0017108">
    <property type="term" value="F:5'-flap endonuclease activity"/>
    <property type="evidence" value="ECO:0007669"/>
    <property type="project" value="UniProtKB-UniRule"/>
</dbReference>
<keyword evidence="1" id="KW-0227">DNA damage</keyword>
<dbReference type="GO" id="GO:0046872">
    <property type="term" value="F:metal ion binding"/>
    <property type="evidence" value="ECO:0007669"/>
    <property type="project" value="UniProtKB-UniRule"/>
</dbReference>
<dbReference type="SUPFAM" id="SSF52540">
    <property type="entry name" value="P-loop containing nucleoside triphosphate hydrolases"/>
    <property type="match status" value="1"/>
</dbReference>
<dbReference type="GO" id="GO:0005524">
    <property type="term" value="F:ATP binding"/>
    <property type="evidence" value="ECO:0007669"/>
    <property type="project" value="UniProtKB-UniRule"/>
</dbReference>
<dbReference type="GO" id="GO:0017116">
    <property type="term" value="F:single-stranded DNA helicase activity"/>
    <property type="evidence" value="ECO:0007669"/>
    <property type="project" value="UniProtKB-UniRule"/>
</dbReference>
<keyword evidence="1" id="KW-0411">Iron-sulfur</keyword>
<keyword evidence="1" id="KW-0511">Multifunctional enzyme</keyword>
<dbReference type="InterPro" id="IPR045055">
    <property type="entry name" value="DNA2/NAM7-like"/>
</dbReference>
<reference evidence="5" key="1">
    <citation type="submission" date="2018-11" db="EMBL/GenBank/DDBJ databases">
        <authorList>
            <consortium name="Genoscope - CEA"/>
            <person name="William W."/>
        </authorList>
    </citation>
    <scope>NUCLEOTIDE SEQUENCE</scope>
</reference>
<dbReference type="EC" id="3.1.-.-" evidence="1"/>
<keyword evidence="1" id="KW-0540">Nuclease</keyword>
<dbReference type="GO" id="GO:0005634">
    <property type="term" value="C:nucleus"/>
    <property type="evidence" value="ECO:0007669"/>
    <property type="project" value="UniProtKB-SubCell"/>
</dbReference>
<keyword evidence="1" id="KW-0158">Chromosome</keyword>
<evidence type="ECO:0000259" key="4">
    <source>
        <dbReference type="Pfam" id="PF13087"/>
    </source>
</evidence>
<proteinExistence type="inferred from homology"/>
<name>A0A3P6FVN1_BRAOL</name>
<dbReference type="GO" id="GO:0016887">
    <property type="term" value="F:ATP hydrolysis activity"/>
    <property type="evidence" value="ECO:0007669"/>
    <property type="project" value="RHEA"/>
</dbReference>
<keyword evidence="1" id="KW-0547">Nucleotide-binding</keyword>
<keyword evidence="2" id="KW-0812">Transmembrane</keyword>
<dbReference type="Pfam" id="PF13087">
    <property type="entry name" value="AAA_12"/>
    <property type="match status" value="1"/>
</dbReference>
<keyword evidence="1" id="KW-0539">Nucleus</keyword>
<dbReference type="EC" id="3.6.4.12" evidence="1"/>
<dbReference type="InterPro" id="IPR027417">
    <property type="entry name" value="P-loop_NTPase"/>
</dbReference>
<dbReference type="PANTHER" id="PTHR10887:SF433">
    <property type="entry name" value="DNA REPLICATION ATP-DEPENDENT HELICASE_NUCLEASE DNA2"/>
    <property type="match status" value="1"/>
</dbReference>
<evidence type="ECO:0000256" key="2">
    <source>
        <dbReference type="SAM" id="Phobius"/>
    </source>
</evidence>
<comment type="subcellular location">
    <subcellularLocation>
        <location evidence="1">Nucleus</location>
    </subcellularLocation>
    <subcellularLocation>
        <location evidence="1">Chromosome</location>
    </subcellularLocation>
</comment>
<keyword evidence="2" id="KW-1133">Transmembrane helix</keyword>
<keyword evidence="1" id="KW-0235">DNA replication</keyword>
<dbReference type="GO" id="GO:0005737">
    <property type="term" value="C:cytoplasm"/>
    <property type="evidence" value="ECO:0007669"/>
    <property type="project" value="TreeGrafter"/>
</dbReference>
<dbReference type="AlphaFoldDB" id="A0A3P6FVN1"/>
<dbReference type="InterPro" id="IPR041679">
    <property type="entry name" value="DNA2/NAM7-like_C"/>
</dbReference>
<evidence type="ECO:0000256" key="3">
    <source>
        <dbReference type="SAM" id="SignalP"/>
    </source>
</evidence>
<protein>
    <recommendedName>
        <fullName evidence="1">DNA replication ATP-dependent helicase/nuclease</fullName>
        <ecNumber evidence="1">3.1.-.-</ecNumber>
        <ecNumber evidence="1">3.6.4.12</ecNumber>
    </recommendedName>
</protein>
<organism evidence="5">
    <name type="scientific">Brassica oleracea</name>
    <name type="common">Wild cabbage</name>
    <dbReference type="NCBI Taxonomy" id="3712"/>
    <lineage>
        <taxon>Eukaryota</taxon>
        <taxon>Viridiplantae</taxon>
        <taxon>Streptophyta</taxon>
        <taxon>Embryophyta</taxon>
        <taxon>Tracheophyta</taxon>
        <taxon>Spermatophyta</taxon>
        <taxon>Magnoliopsida</taxon>
        <taxon>eudicotyledons</taxon>
        <taxon>Gunneridae</taxon>
        <taxon>Pentapetalae</taxon>
        <taxon>rosids</taxon>
        <taxon>malvids</taxon>
        <taxon>Brassicales</taxon>
        <taxon>Brassicaceae</taxon>
        <taxon>Brassiceae</taxon>
        <taxon>Brassica</taxon>
    </lineage>
</organism>
<keyword evidence="1" id="KW-0408">Iron</keyword>
<keyword evidence="1" id="KW-0004">4Fe-4S</keyword>
<dbReference type="GO" id="GO:0006281">
    <property type="term" value="P:DNA repair"/>
    <property type="evidence" value="ECO:0007669"/>
    <property type="project" value="UniProtKB-KW"/>
</dbReference>
<keyword evidence="2" id="KW-0472">Membrane</keyword>
<sequence>MARAVKALLIGGSSILLASYTNSAVDNLLIKLKTQGIEFLLIGRDDEAVHEEVRESCFSAMDMCSVDDIKKKVGPGQSCGLYFRPNCPPCIDRTFAVCLYICTCVGDHYQLPPLVQVDFSRDDMIRDQNAINNPVEASIIAEIVEELVNNGVDSKYIGIITPYNSQASLIQQAIPTASVEIHTIDKYQGRDKDCIIVSFVRSREKPRISVVLSNVYSIIDTYFFCFVWFAQKKLIMVNEQSGVLTLSPGDLKP</sequence>
<evidence type="ECO:0000313" key="5">
    <source>
        <dbReference type="EMBL" id="VDD48502.1"/>
    </source>
</evidence>
<keyword evidence="1" id="KW-0234">DNA repair</keyword>
<evidence type="ECO:0000256" key="1">
    <source>
        <dbReference type="RuleBase" id="RU367041"/>
    </source>
</evidence>
<dbReference type="PANTHER" id="PTHR10887">
    <property type="entry name" value="DNA2/NAM7 HELICASE FAMILY"/>
    <property type="match status" value="1"/>
</dbReference>
<dbReference type="CDD" id="cd18808">
    <property type="entry name" value="SF1_C_Upf1"/>
    <property type="match status" value="1"/>
</dbReference>
<dbReference type="GO" id="GO:0071932">
    <property type="term" value="P:replication fork reversal"/>
    <property type="evidence" value="ECO:0007669"/>
    <property type="project" value="TreeGrafter"/>
</dbReference>
<accession>A0A3P6FVN1</accession>
<gene>
    <name evidence="5" type="ORF">BOLC1T00891H</name>
</gene>